<protein>
    <recommendedName>
        <fullName evidence="1">Glyoxalase-like domain-containing protein</fullName>
    </recommendedName>
</protein>
<name>A0A167GC06_9GAMM</name>
<sequence length="120" mass="13122">MFLYAKDLAGLARFYEALLGLTRAHASPELVVLNGASMQMIVHAIPPAIAASIEITRPPLRREDTALKFFFTVPSLAEARMRAPALGGEVLAQVWEGPGFRVCNAVDPEGNVFQVRERTD</sequence>
<dbReference type="InterPro" id="IPR041581">
    <property type="entry name" value="Glyoxalase_6"/>
</dbReference>
<dbReference type="AlphaFoldDB" id="A0A167GC06"/>
<organism evidence="2 3">
    <name type="scientific">Dokdonella koreensis DS-123</name>
    <dbReference type="NCBI Taxonomy" id="1300342"/>
    <lineage>
        <taxon>Bacteria</taxon>
        <taxon>Pseudomonadati</taxon>
        <taxon>Pseudomonadota</taxon>
        <taxon>Gammaproteobacteria</taxon>
        <taxon>Lysobacterales</taxon>
        <taxon>Rhodanobacteraceae</taxon>
        <taxon>Dokdonella</taxon>
    </lineage>
</organism>
<feature type="domain" description="Glyoxalase-like" evidence="1">
    <location>
        <begin position="4"/>
        <end position="115"/>
    </location>
</feature>
<dbReference type="SUPFAM" id="SSF54593">
    <property type="entry name" value="Glyoxalase/Bleomycin resistance protein/Dihydroxybiphenyl dioxygenase"/>
    <property type="match status" value="1"/>
</dbReference>
<dbReference type="EMBL" id="CP015249">
    <property type="protein sequence ID" value="ANB16387.1"/>
    <property type="molecule type" value="Genomic_DNA"/>
</dbReference>
<accession>A0A167GC06</accession>
<dbReference type="PATRIC" id="fig|1300342.3.peg.340"/>
<dbReference type="KEGG" id="dko:I596_350"/>
<dbReference type="InterPro" id="IPR029068">
    <property type="entry name" value="Glyas_Bleomycin-R_OHBP_Dase"/>
</dbReference>
<reference evidence="2 3" key="1">
    <citation type="submission" date="2016-04" db="EMBL/GenBank/DDBJ databases">
        <title>Complete genome sequence of Dokdonella koreensis DS-123T.</title>
        <authorList>
            <person name="Kim J.F."/>
            <person name="Lee H."/>
            <person name="Kwak M.-J."/>
        </authorList>
    </citation>
    <scope>NUCLEOTIDE SEQUENCE [LARGE SCALE GENOMIC DNA]</scope>
    <source>
        <strain evidence="2 3">DS-123</strain>
    </source>
</reference>
<dbReference type="Pfam" id="PF18029">
    <property type="entry name" value="Glyoxalase_6"/>
    <property type="match status" value="1"/>
</dbReference>
<proteinExistence type="predicted"/>
<evidence type="ECO:0000313" key="3">
    <source>
        <dbReference type="Proteomes" id="UP000076830"/>
    </source>
</evidence>
<dbReference type="STRING" id="1300342.I596_350"/>
<dbReference type="RefSeq" id="WP_223303895.1">
    <property type="nucleotide sequence ID" value="NZ_CP015249.1"/>
</dbReference>
<keyword evidence="3" id="KW-1185">Reference proteome</keyword>
<gene>
    <name evidence="2" type="ORF">I596_350</name>
</gene>
<evidence type="ECO:0000259" key="1">
    <source>
        <dbReference type="Pfam" id="PF18029"/>
    </source>
</evidence>
<dbReference type="Proteomes" id="UP000076830">
    <property type="component" value="Chromosome"/>
</dbReference>
<evidence type="ECO:0000313" key="2">
    <source>
        <dbReference type="EMBL" id="ANB16387.1"/>
    </source>
</evidence>
<dbReference type="Gene3D" id="3.10.180.10">
    <property type="entry name" value="2,3-Dihydroxybiphenyl 1,2-Dioxygenase, domain 1"/>
    <property type="match status" value="1"/>
</dbReference>